<feature type="domain" description="PDZ" evidence="3">
    <location>
        <begin position="133"/>
        <end position="184"/>
    </location>
</feature>
<dbReference type="SUPFAM" id="SSF50156">
    <property type="entry name" value="PDZ domain-like"/>
    <property type="match status" value="2"/>
</dbReference>
<evidence type="ECO:0000313" key="4">
    <source>
        <dbReference type="EMBL" id="KAL1521644.1"/>
    </source>
</evidence>
<dbReference type="InterPro" id="IPR036034">
    <property type="entry name" value="PDZ_sf"/>
</dbReference>
<sequence length="469" mass="50476">MASAGGELLYVQLQKPSRSSAVGIKVNHELRITSVDPACPAAEVGLMRGDQIVTIDGARMLSSADVVHSLSNRTEGSSAWVLGIKRVNQPSDALKGAKTFATTITVQRSGSRSGEKQDKLDNVEGRRTASRLTVQVEKPSGDAPLGLTINQMNQVMKVTQGSNAWRCGLREKDVVLTIDGTPVQLGMDHFLKIVRSRSGPSNWEFGIEREEDDAALFSGNEAASASVTDSISSTSERVCVSPKPLLNDTQTPAERVIEPNPMNSSTSPTVCVRAAPPMCNGELQAQSPTHQGQKSTEANSQSRSSSADVQLEASTSNAEVQAVTIPVDAEVQTVSFDAFVKDIEKQVRAVASSELEQEAAQMKQLMRDQKASFDFEMANEREQVQLEAAQVRARVEDEIARARAKSEEELAQSRASHEQQLRDAAADIEAEATVSRALVRLGMALGRAIAVELDLQARALPLVCPLLCT</sequence>
<dbReference type="Proteomes" id="UP001515480">
    <property type="component" value="Unassembled WGS sequence"/>
</dbReference>
<reference evidence="4 5" key="1">
    <citation type="journal article" date="2024" name="Science">
        <title>Giant polyketide synthase enzymes in the biosynthesis of giant marine polyether toxins.</title>
        <authorList>
            <person name="Fallon T.R."/>
            <person name="Shende V.V."/>
            <person name="Wierzbicki I.H."/>
            <person name="Pendleton A.L."/>
            <person name="Watervoot N.F."/>
            <person name="Auber R.P."/>
            <person name="Gonzalez D.J."/>
            <person name="Wisecaver J.H."/>
            <person name="Moore B.S."/>
        </authorList>
    </citation>
    <scope>NUCLEOTIDE SEQUENCE [LARGE SCALE GENOMIC DNA]</scope>
    <source>
        <strain evidence="4 5">12B1</strain>
    </source>
</reference>
<dbReference type="Pfam" id="PF13180">
    <property type="entry name" value="PDZ_2"/>
    <property type="match status" value="1"/>
</dbReference>
<evidence type="ECO:0000256" key="2">
    <source>
        <dbReference type="SAM" id="MobiDB-lite"/>
    </source>
</evidence>
<dbReference type="PROSITE" id="PS50106">
    <property type="entry name" value="PDZ"/>
    <property type="match status" value="2"/>
</dbReference>
<dbReference type="InterPro" id="IPR041489">
    <property type="entry name" value="PDZ_6"/>
</dbReference>
<feature type="region of interest" description="Disordered" evidence="2">
    <location>
        <begin position="242"/>
        <end position="268"/>
    </location>
</feature>
<dbReference type="AlphaFoldDB" id="A0AB34JJB3"/>
<feature type="coiled-coil region" evidence="1">
    <location>
        <begin position="348"/>
        <end position="412"/>
    </location>
</feature>
<evidence type="ECO:0000313" key="5">
    <source>
        <dbReference type="Proteomes" id="UP001515480"/>
    </source>
</evidence>
<feature type="region of interest" description="Disordered" evidence="2">
    <location>
        <begin position="280"/>
        <end position="318"/>
    </location>
</feature>
<evidence type="ECO:0000256" key="1">
    <source>
        <dbReference type="SAM" id="Coils"/>
    </source>
</evidence>
<evidence type="ECO:0000259" key="3">
    <source>
        <dbReference type="PROSITE" id="PS50106"/>
    </source>
</evidence>
<accession>A0AB34JJB3</accession>
<dbReference type="SMART" id="SM00228">
    <property type="entry name" value="PDZ"/>
    <property type="match status" value="2"/>
</dbReference>
<name>A0AB34JJB3_PRYPA</name>
<keyword evidence="1" id="KW-0175">Coiled coil</keyword>
<gene>
    <name evidence="4" type="ORF">AB1Y20_021301</name>
</gene>
<dbReference type="InterPro" id="IPR001478">
    <property type="entry name" value="PDZ"/>
</dbReference>
<organism evidence="4 5">
    <name type="scientific">Prymnesium parvum</name>
    <name type="common">Toxic golden alga</name>
    <dbReference type="NCBI Taxonomy" id="97485"/>
    <lineage>
        <taxon>Eukaryota</taxon>
        <taxon>Haptista</taxon>
        <taxon>Haptophyta</taxon>
        <taxon>Prymnesiophyceae</taxon>
        <taxon>Prymnesiales</taxon>
        <taxon>Prymnesiaceae</taxon>
        <taxon>Prymnesium</taxon>
    </lineage>
</organism>
<proteinExistence type="predicted"/>
<feature type="compositionally biased region" description="Polar residues" evidence="2">
    <location>
        <begin position="283"/>
        <end position="318"/>
    </location>
</feature>
<feature type="domain" description="PDZ" evidence="3">
    <location>
        <begin position="10"/>
        <end position="72"/>
    </location>
</feature>
<dbReference type="Pfam" id="PF17820">
    <property type="entry name" value="PDZ_6"/>
    <property type="match status" value="1"/>
</dbReference>
<dbReference type="EMBL" id="JBGBPQ010000007">
    <property type="protein sequence ID" value="KAL1521644.1"/>
    <property type="molecule type" value="Genomic_DNA"/>
</dbReference>
<keyword evidence="5" id="KW-1185">Reference proteome</keyword>
<dbReference type="Gene3D" id="2.30.42.10">
    <property type="match status" value="2"/>
</dbReference>
<comment type="caution">
    <text evidence="4">The sequence shown here is derived from an EMBL/GenBank/DDBJ whole genome shotgun (WGS) entry which is preliminary data.</text>
</comment>
<protein>
    <recommendedName>
        <fullName evidence="3">PDZ domain-containing protein</fullName>
    </recommendedName>
</protein>